<dbReference type="InterPro" id="IPR051049">
    <property type="entry name" value="Dienelactone_hydrolase-like"/>
</dbReference>
<dbReference type="EMBL" id="BAABFB010000023">
    <property type="protein sequence ID" value="GAA4474283.1"/>
    <property type="molecule type" value="Genomic_DNA"/>
</dbReference>
<dbReference type="Gene3D" id="3.40.50.1820">
    <property type="entry name" value="alpha/beta hydrolase"/>
    <property type="match status" value="1"/>
</dbReference>
<dbReference type="Proteomes" id="UP001501183">
    <property type="component" value="Unassembled WGS sequence"/>
</dbReference>
<reference evidence="3" key="1">
    <citation type="journal article" date="2019" name="Int. J. Syst. Evol. Microbiol.">
        <title>The Global Catalogue of Microorganisms (GCM) 10K type strain sequencing project: providing services to taxonomists for standard genome sequencing and annotation.</title>
        <authorList>
            <consortium name="The Broad Institute Genomics Platform"/>
            <consortium name="The Broad Institute Genome Sequencing Center for Infectious Disease"/>
            <person name="Wu L."/>
            <person name="Ma J."/>
        </authorList>
    </citation>
    <scope>NUCLEOTIDE SEQUENCE [LARGE SCALE GENOMIC DNA]</scope>
    <source>
        <strain evidence="3">JCM 32206</strain>
    </source>
</reference>
<proteinExistence type="predicted"/>
<keyword evidence="3" id="KW-1185">Reference proteome</keyword>
<dbReference type="InterPro" id="IPR002925">
    <property type="entry name" value="Dienelactn_hydro"/>
</dbReference>
<accession>A0ABP8NUT7</accession>
<evidence type="ECO:0000313" key="2">
    <source>
        <dbReference type="EMBL" id="GAA4474283.1"/>
    </source>
</evidence>
<feature type="domain" description="Dienelactone hydrolase" evidence="1">
    <location>
        <begin position="3"/>
        <end position="109"/>
    </location>
</feature>
<protein>
    <recommendedName>
        <fullName evidence="1">Dienelactone hydrolase domain-containing protein</fullName>
    </recommendedName>
</protein>
<dbReference type="Pfam" id="PF01738">
    <property type="entry name" value="DLH"/>
    <property type="match status" value="1"/>
</dbReference>
<gene>
    <name evidence="2" type="ORF">GCM10023094_09600</name>
</gene>
<name>A0ABP8NUT7_9NOCA</name>
<dbReference type="PANTHER" id="PTHR46623:SF10">
    <property type="entry name" value="CARBOXYMETHYLENEBUTENOLIDASE HOMOLOG"/>
    <property type="match status" value="1"/>
</dbReference>
<evidence type="ECO:0000259" key="1">
    <source>
        <dbReference type="Pfam" id="PF01738"/>
    </source>
</evidence>
<comment type="caution">
    <text evidence="2">The sequence shown here is derived from an EMBL/GenBank/DDBJ whole genome shotgun (WGS) entry which is preliminary data.</text>
</comment>
<dbReference type="SUPFAM" id="SSF53474">
    <property type="entry name" value="alpha/beta-Hydrolases"/>
    <property type="match status" value="1"/>
</dbReference>
<dbReference type="PANTHER" id="PTHR46623">
    <property type="entry name" value="CARBOXYMETHYLENEBUTENOLIDASE-RELATED"/>
    <property type="match status" value="1"/>
</dbReference>
<dbReference type="InterPro" id="IPR029058">
    <property type="entry name" value="AB_hydrolase_fold"/>
</dbReference>
<sequence>MSLITAGEHPEKVAAAASFHGGRIAVADDPNSPHLAAGRISAVVYVAGAQDDASFTPEQAHLLDSALSEAGVHHTLEIYPAHHGFAVSDNATYDPDAAARHWKAIENLYRANLPG</sequence>
<evidence type="ECO:0000313" key="3">
    <source>
        <dbReference type="Proteomes" id="UP001501183"/>
    </source>
</evidence>
<organism evidence="2 3">
    <name type="scientific">Rhodococcus olei</name>
    <dbReference type="NCBI Taxonomy" id="2161675"/>
    <lineage>
        <taxon>Bacteria</taxon>
        <taxon>Bacillati</taxon>
        <taxon>Actinomycetota</taxon>
        <taxon>Actinomycetes</taxon>
        <taxon>Mycobacteriales</taxon>
        <taxon>Nocardiaceae</taxon>
        <taxon>Rhodococcus</taxon>
    </lineage>
</organism>